<keyword evidence="1" id="KW-1133">Transmembrane helix</keyword>
<evidence type="ECO:0000313" key="3">
    <source>
        <dbReference type="EMBL" id="CAA9376535.1"/>
    </source>
</evidence>
<dbReference type="Pfam" id="PF00174">
    <property type="entry name" value="Oxidored_molyb"/>
    <property type="match status" value="1"/>
</dbReference>
<accession>A0A6J4N982</accession>
<dbReference type="EMBL" id="CADCUO010000040">
    <property type="protein sequence ID" value="CAA9376535.1"/>
    <property type="molecule type" value="Genomic_DNA"/>
</dbReference>
<dbReference type="GO" id="GO:0006790">
    <property type="term" value="P:sulfur compound metabolic process"/>
    <property type="evidence" value="ECO:0007669"/>
    <property type="project" value="TreeGrafter"/>
</dbReference>
<organism evidence="3">
    <name type="scientific">uncultured Propionibacteriaceae bacterium</name>
    <dbReference type="NCBI Taxonomy" id="257457"/>
    <lineage>
        <taxon>Bacteria</taxon>
        <taxon>Bacillati</taxon>
        <taxon>Actinomycetota</taxon>
        <taxon>Actinomycetes</taxon>
        <taxon>Propionibacteriales</taxon>
        <taxon>Propionibacteriaceae</taxon>
        <taxon>environmental samples</taxon>
    </lineage>
</organism>
<gene>
    <name evidence="3" type="ORF">AVDCRST_MAG75-586</name>
</gene>
<feature type="transmembrane region" description="Helical" evidence="1">
    <location>
        <begin position="78"/>
        <end position="97"/>
    </location>
</feature>
<feature type="transmembrane region" description="Helical" evidence="1">
    <location>
        <begin position="133"/>
        <end position="153"/>
    </location>
</feature>
<feature type="transmembrane region" description="Helical" evidence="1">
    <location>
        <begin position="103"/>
        <end position="121"/>
    </location>
</feature>
<dbReference type="GO" id="GO:0043546">
    <property type="term" value="F:molybdopterin cofactor binding"/>
    <property type="evidence" value="ECO:0007669"/>
    <property type="project" value="TreeGrafter"/>
</dbReference>
<dbReference type="GO" id="GO:0008482">
    <property type="term" value="F:sulfite oxidase activity"/>
    <property type="evidence" value="ECO:0007669"/>
    <property type="project" value="TreeGrafter"/>
</dbReference>
<dbReference type="PANTHER" id="PTHR19372">
    <property type="entry name" value="SULFITE REDUCTASE"/>
    <property type="match status" value="1"/>
</dbReference>
<dbReference type="PANTHER" id="PTHR19372:SF7">
    <property type="entry name" value="SULFITE OXIDASE, MITOCHONDRIAL"/>
    <property type="match status" value="1"/>
</dbReference>
<dbReference type="GO" id="GO:0020037">
    <property type="term" value="F:heme binding"/>
    <property type="evidence" value="ECO:0007669"/>
    <property type="project" value="TreeGrafter"/>
</dbReference>
<feature type="domain" description="Oxidoreductase molybdopterin-binding" evidence="2">
    <location>
        <begin position="248"/>
        <end position="398"/>
    </location>
</feature>
<feature type="transmembrane region" description="Helical" evidence="1">
    <location>
        <begin position="20"/>
        <end position="41"/>
    </location>
</feature>
<dbReference type="InterPro" id="IPR014756">
    <property type="entry name" value="Ig_E-set"/>
</dbReference>
<dbReference type="SUPFAM" id="SSF81296">
    <property type="entry name" value="E set domains"/>
    <property type="match status" value="1"/>
</dbReference>
<dbReference type="AlphaFoldDB" id="A0A6J4N982"/>
<sequence length="522" mass="55007">MQPVLSDRPETTGPGVGWRALAGVVSALAAVGVGHGSAILVNPVSSPIIAVGSALIDAAPTPAKEFAIRTFGTNDKPILIASIAVVLMVFAAVLGMLAWRHRLVALIGISLLGVAGLVAAVSRGSAADGIPSLVAGVVGMGVLYLLTATSSRPAAASSEPGHSAVAGRPDRRLFLGGLAGATALAALGGVGGVLLDRSRQVASAARRAVGLPTPTSTAAPLPAAAQVEGMTPFTTSVDKFYRVDISLVTPRIDTEGWTLTIDGMVDRPITLTYDELLQLPLIERTITLTCVSNEVGGPYVGNATWVGVPFSEIIQRVGVRAGVEQVYSYSLDSDYTCSTPYQAVSDGRDAMIVVGMNGQVLPDKNGFPARMLVPGLFGFVSATKWLKRIEFTTYAERSAYWTDRDWATDAPILTQSRIDMPKSLATLPKDKPVIAGVAWAQHRGIAKVEIRIDGGEWIQTKLAADAGVDMWRQWTYVYDGPAGLHSAQVRATDQAGETQPEARTRVFPSGARGWHEIQFTSE</sequence>
<reference evidence="3" key="1">
    <citation type="submission" date="2020-02" db="EMBL/GenBank/DDBJ databases">
        <authorList>
            <person name="Meier V. D."/>
        </authorList>
    </citation>
    <scope>NUCLEOTIDE SEQUENCE</scope>
    <source>
        <strain evidence="3">AVDCRST_MAG75</strain>
    </source>
</reference>
<evidence type="ECO:0000259" key="2">
    <source>
        <dbReference type="Pfam" id="PF00174"/>
    </source>
</evidence>
<evidence type="ECO:0000256" key="1">
    <source>
        <dbReference type="SAM" id="Phobius"/>
    </source>
</evidence>
<name>A0A6J4N982_9ACTN</name>
<dbReference type="SUPFAM" id="SSF56524">
    <property type="entry name" value="Oxidoreductase molybdopterin-binding domain"/>
    <property type="match status" value="1"/>
</dbReference>
<dbReference type="InterPro" id="IPR000572">
    <property type="entry name" value="OxRdtase_Mopterin-bd_dom"/>
</dbReference>
<proteinExistence type="predicted"/>
<protein>
    <submittedName>
        <fullName evidence="3">Probable sulfite oxidase</fullName>
    </submittedName>
</protein>
<dbReference type="Gene3D" id="2.60.40.650">
    <property type="match status" value="1"/>
</dbReference>
<dbReference type="InterPro" id="IPR036374">
    <property type="entry name" value="OxRdtase_Mopterin-bd_sf"/>
</dbReference>
<keyword evidence="1" id="KW-0812">Transmembrane</keyword>
<feature type="transmembrane region" description="Helical" evidence="1">
    <location>
        <begin position="173"/>
        <end position="195"/>
    </location>
</feature>
<keyword evidence="1" id="KW-0472">Membrane</keyword>
<dbReference type="Gene3D" id="3.90.420.10">
    <property type="entry name" value="Oxidoreductase, molybdopterin-binding domain"/>
    <property type="match status" value="1"/>
</dbReference>